<dbReference type="InterPro" id="IPR008984">
    <property type="entry name" value="SMAD_FHA_dom_sf"/>
</dbReference>
<reference evidence="2" key="1">
    <citation type="journal article" date="2012" name="Proc. Natl. Acad. Sci. U.S.A.">
        <title>Antigenic diversity is generated by distinct evolutionary mechanisms in African trypanosome species.</title>
        <authorList>
            <person name="Jackson A.P."/>
            <person name="Berry A."/>
            <person name="Aslett M."/>
            <person name="Allison H.C."/>
            <person name="Burton P."/>
            <person name="Vavrova-Anderson J."/>
            <person name="Brown R."/>
            <person name="Browne H."/>
            <person name="Corton N."/>
            <person name="Hauser H."/>
            <person name="Gamble J."/>
            <person name="Gilderthorp R."/>
            <person name="Marcello L."/>
            <person name="McQuillan J."/>
            <person name="Otto T.D."/>
            <person name="Quail M.A."/>
            <person name="Sanders M.J."/>
            <person name="van Tonder A."/>
            <person name="Ginger M.L."/>
            <person name="Field M.C."/>
            <person name="Barry J.D."/>
            <person name="Hertz-Fowler C."/>
            <person name="Berriman M."/>
        </authorList>
    </citation>
    <scope>NUCLEOTIDE SEQUENCE</scope>
    <source>
        <strain evidence="2">Y486</strain>
    </source>
</reference>
<organism evidence="2">
    <name type="scientific">Trypanosoma vivax (strain Y486)</name>
    <dbReference type="NCBI Taxonomy" id="1055687"/>
    <lineage>
        <taxon>Eukaryota</taxon>
        <taxon>Discoba</taxon>
        <taxon>Euglenozoa</taxon>
        <taxon>Kinetoplastea</taxon>
        <taxon>Metakinetoplastina</taxon>
        <taxon>Trypanosomatida</taxon>
        <taxon>Trypanosomatidae</taxon>
        <taxon>Trypanosoma</taxon>
        <taxon>Duttonella</taxon>
    </lineage>
</organism>
<gene>
    <name evidence="2" type="ORF">TVY486_1102540</name>
</gene>
<dbReference type="SUPFAM" id="SSF52540">
    <property type="entry name" value="P-loop containing nucleoside triphosphate hydrolases"/>
    <property type="match status" value="1"/>
</dbReference>
<evidence type="ECO:0000313" key="2">
    <source>
        <dbReference type="EMBL" id="CCC52769.1"/>
    </source>
</evidence>
<protein>
    <submittedName>
        <fullName evidence="2">Putative Unc104-like kinesin</fullName>
    </submittedName>
</protein>
<proteinExistence type="predicted"/>
<evidence type="ECO:0000256" key="1">
    <source>
        <dbReference type="SAM" id="MobiDB-lite"/>
    </source>
</evidence>
<dbReference type="EMBL" id="HE573027">
    <property type="protein sequence ID" value="CCC52769.1"/>
    <property type="molecule type" value="Genomic_DNA"/>
</dbReference>
<accession>G0UAD6</accession>
<feature type="region of interest" description="Disordered" evidence="1">
    <location>
        <begin position="93"/>
        <end position="120"/>
    </location>
</feature>
<dbReference type="InterPro" id="IPR027417">
    <property type="entry name" value="P-loop_NTPase"/>
</dbReference>
<sequence>VAGTTYLGTASEAPEEGARCITVSGDGTAGVAPLHCCFLRRADGRVLLRPLGGHLTYIDVSAKPITMDVLLVSGNVICIGEEFLQFRFTDPETSPMTARRRPMRSPMATETEPPPPPPPPPEVVRHAVVPPPVMAPSTSSGVPPIVPMLQLNKIVETPQNNGAAATIAACHKDPAAEACKPKPVAKKPVSARAGASVASPVASRGFATARRTMAPSNDECMLMYRHTFLFLGSSNSGKSVFRENLRKPGKWLSFFASDRKKSGPTFGIDSFSMETKGTYQTIEMTMMELGGTGCFSLLEGLLPTRHVTYVLCFSLHECGSLESLQPALDFILCHASSKDTAIVLLGTHLDTCSLGTQGLVRCFNDMEREISNYFLLMQHHSDARPCIVDRFAVDNINRTVFTPVHDQLKKFSELLAWFGDHAIQQCRNDSDFPNAHVPKRLEALAKKTRNLCNDGKWCLSSVEFKTIARVVDSRYGQNMHELHHHMQLLASWGVLHHHYRHLTMRKYVMVDVPWVQRVMAVLSCCTNIVPKHVVNTTADRSTSLLLCRDLVQSMAATLPFDGDAVLTSDVYGLLLQGIMTMRTVAALFTGVLAEKNFGLRQLPGLLELFRSYDFIIMGSRLQYSFYNNGVGLGTCRLSGSVGSISALQMQQIMGDVTVGSSVEEREAGAAQQTARGTPEAFVIVPACFFSKTSSALCTYLSHFLFGPFYRFTLEMVPHNFFSRVVCRVAHCAKKIYLGPATARLVDLEDVLADGTGAQGTARGSNTNNKGTSTIVHKSQFWDSTAWVINSSTSRALLRMVHRSLLVTFHDFVDSKQFYDGLRHVIRNIIYESPGVVCQESILCTDGVLEEDQLVDLQHSDLVYWSPVDENINSLEKIREREAMALMTARGITARGPPRRPAARPVQLDDSAQGSEEEIAVPFVRKRTGTISIEAAVGRVSSSLSLSDDLHAEAAAIFENMRESRERGDAAGECEMMDRLVDILAQT</sequence>
<dbReference type="Gene3D" id="3.40.50.300">
    <property type="entry name" value="P-loop containing nucleotide triphosphate hydrolases"/>
    <property type="match status" value="1"/>
</dbReference>
<feature type="non-terminal residue" evidence="2">
    <location>
        <position position="1"/>
    </location>
</feature>
<name>G0UAD6_TRYVY</name>
<dbReference type="Gene3D" id="2.60.200.20">
    <property type="match status" value="1"/>
</dbReference>
<dbReference type="AlphaFoldDB" id="G0UAD6"/>
<dbReference type="SUPFAM" id="SSF49879">
    <property type="entry name" value="SMAD/FHA domain"/>
    <property type="match status" value="1"/>
</dbReference>
<dbReference type="VEuPathDB" id="TriTrypDB:TvY486_1102540"/>